<comment type="caution">
    <text evidence="3">The sequence shown here is derived from an EMBL/GenBank/DDBJ whole genome shotgun (WGS) entry which is preliminary data.</text>
</comment>
<feature type="compositionally biased region" description="Low complexity" evidence="1">
    <location>
        <begin position="58"/>
        <end position="67"/>
    </location>
</feature>
<feature type="transmembrane region" description="Helical" evidence="2">
    <location>
        <begin position="29"/>
        <end position="48"/>
    </location>
</feature>
<dbReference type="EMBL" id="JAGINP010000004">
    <property type="protein sequence ID" value="MBP2291875.1"/>
    <property type="molecule type" value="Genomic_DNA"/>
</dbReference>
<feature type="region of interest" description="Disordered" evidence="1">
    <location>
        <begin position="58"/>
        <end position="87"/>
    </location>
</feature>
<organism evidence="3 4">
    <name type="scientific">Azospirillum rugosum</name>
    <dbReference type="NCBI Taxonomy" id="416170"/>
    <lineage>
        <taxon>Bacteria</taxon>
        <taxon>Pseudomonadati</taxon>
        <taxon>Pseudomonadota</taxon>
        <taxon>Alphaproteobacteria</taxon>
        <taxon>Rhodospirillales</taxon>
        <taxon>Azospirillaceae</taxon>
        <taxon>Azospirillum</taxon>
    </lineage>
</organism>
<keyword evidence="4" id="KW-1185">Reference proteome</keyword>
<reference evidence="3 4" key="1">
    <citation type="submission" date="2021-03" db="EMBL/GenBank/DDBJ databases">
        <title>Genomic Encyclopedia of Type Strains, Phase III (KMG-III): the genomes of soil and plant-associated and newly described type strains.</title>
        <authorList>
            <person name="Whitman W."/>
        </authorList>
    </citation>
    <scope>NUCLEOTIDE SEQUENCE [LARGE SCALE GENOMIC DNA]</scope>
    <source>
        <strain evidence="3 4">IMMIB AFH-6</strain>
    </source>
</reference>
<evidence type="ECO:0000256" key="1">
    <source>
        <dbReference type="SAM" id="MobiDB-lite"/>
    </source>
</evidence>
<proteinExistence type="predicted"/>
<dbReference type="Pfam" id="PF11162">
    <property type="entry name" value="DUF2946"/>
    <property type="match status" value="1"/>
</dbReference>
<evidence type="ECO:0000313" key="4">
    <source>
        <dbReference type="Proteomes" id="UP000781958"/>
    </source>
</evidence>
<protein>
    <recommendedName>
        <fullName evidence="5">DUF2946 domain-containing protein</fullName>
    </recommendedName>
</protein>
<evidence type="ECO:0008006" key="5">
    <source>
        <dbReference type="Google" id="ProtNLM"/>
    </source>
</evidence>
<dbReference type="RefSeq" id="WP_209765511.1">
    <property type="nucleotide sequence ID" value="NZ_JAGINP010000004.1"/>
</dbReference>
<keyword evidence="2" id="KW-0812">Transmembrane</keyword>
<dbReference type="Proteomes" id="UP000781958">
    <property type="component" value="Unassembled WGS sequence"/>
</dbReference>
<dbReference type="InterPro" id="IPR021333">
    <property type="entry name" value="DUF2946"/>
</dbReference>
<evidence type="ECO:0000313" key="3">
    <source>
        <dbReference type="EMBL" id="MBP2291875.1"/>
    </source>
</evidence>
<keyword evidence="2" id="KW-0472">Membrane</keyword>
<keyword evidence="2" id="KW-1133">Transmembrane helix</keyword>
<sequence length="156" mass="16623">MTSFRPNRRVERAASGGAGTRAVEGWARWAGWLAVLAILVQTIVPDFAMAARNAARQKAEAAASHQVQHTHHAHHQHHEGTAQPDTPALADRHQHEELCAFCLALNTHGTPAHPGADPAVPVSYAATVVLAQPGIRPPQLFFIGSGPRAPPATEQV</sequence>
<feature type="compositionally biased region" description="Basic residues" evidence="1">
    <location>
        <begin position="68"/>
        <end position="77"/>
    </location>
</feature>
<evidence type="ECO:0000256" key="2">
    <source>
        <dbReference type="SAM" id="Phobius"/>
    </source>
</evidence>
<accession>A0ABS4SHD5</accession>
<name>A0ABS4SHD5_9PROT</name>
<gene>
    <name evidence="3" type="ORF">J2851_001624</name>
</gene>